<organism evidence="1 2">
    <name type="scientific">Aspergillus avenaceus</name>
    <dbReference type="NCBI Taxonomy" id="36643"/>
    <lineage>
        <taxon>Eukaryota</taxon>
        <taxon>Fungi</taxon>
        <taxon>Dikarya</taxon>
        <taxon>Ascomycota</taxon>
        <taxon>Pezizomycotina</taxon>
        <taxon>Eurotiomycetes</taxon>
        <taxon>Eurotiomycetidae</taxon>
        <taxon>Eurotiales</taxon>
        <taxon>Aspergillaceae</taxon>
        <taxon>Aspergillus</taxon>
        <taxon>Aspergillus subgen. Circumdati</taxon>
    </lineage>
</organism>
<dbReference type="Pfam" id="PF20717">
    <property type="entry name" value="DUF6829"/>
    <property type="match status" value="1"/>
</dbReference>
<gene>
    <name evidence="1" type="ORF">BDV25DRAFT_42432</name>
</gene>
<proteinExistence type="predicted"/>
<evidence type="ECO:0000313" key="1">
    <source>
        <dbReference type="EMBL" id="KAE8153125.1"/>
    </source>
</evidence>
<evidence type="ECO:0000313" key="2">
    <source>
        <dbReference type="Proteomes" id="UP000325780"/>
    </source>
</evidence>
<dbReference type="OrthoDB" id="5295627at2759"/>
<dbReference type="InterPro" id="IPR049232">
    <property type="entry name" value="DUF6829"/>
</dbReference>
<dbReference type="Proteomes" id="UP000325780">
    <property type="component" value="Unassembled WGS sequence"/>
</dbReference>
<name>A0A5N6U3C6_ASPAV</name>
<protein>
    <submittedName>
        <fullName evidence="1">Uncharacterized protein</fullName>
    </submittedName>
</protein>
<reference evidence="1 2" key="1">
    <citation type="submission" date="2019-04" db="EMBL/GenBank/DDBJ databases">
        <title>Friends and foes A comparative genomics study of 23 Aspergillus species from section Flavi.</title>
        <authorList>
            <consortium name="DOE Joint Genome Institute"/>
            <person name="Kjaerbolling I."/>
            <person name="Vesth T."/>
            <person name="Frisvad J.C."/>
            <person name="Nybo J.L."/>
            <person name="Theobald S."/>
            <person name="Kildgaard S."/>
            <person name="Isbrandt T."/>
            <person name="Kuo A."/>
            <person name="Sato A."/>
            <person name="Lyhne E.K."/>
            <person name="Kogle M.E."/>
            <person name="Wiebenga A."/>
            <person name="Kun R.S."/>
            <person name="Lubbers R.J."/>
            <person name="Makela M.R."/>
            <person name="Barry K."/>
            <person name="Chovatia M."/>
            <person name="Clum A."/>
            <person name="Daum C."/>
            <person name="Haridas S."/>
            <person name="He G."/>
            <person name="LaButti K."/>
            <person name="Lipzen A."/>
            <person name="Mondo S."/>
            <person name="Riley R."/>
            <person name="Salamov A."/>
            <person name="Simmons B.A."/>
            <person name="Magnuson J.K."/>
            <person name="Henrissat B."/>
            <person name="Mortensen U.H."/>
            <person name="Larsen T.O."/>
            <person name="Devries R.P."/>
            <person name="Grigoriev I.V."/>
            <person name="Machida M."/>
            <person name="Baker S.E."/>
            <person name="Andersen M.R."/>
        </authorList>
    </citation>
    <scope>NUCLEOTIDE SEQUENCE [LARGE SCALE GENOMIC DNA]</scope>
    <source>
        <strain evidence="1 2">IBT 18842</strain>
    </source>
</reference>
<dbReference type="EMBL" id="ML742043">
    <property type="protein sequence ID" value="KAE8153125.1"/>
    <property type="molecule type" value="Genomic_DNA"/>
</dbReference>
<accession>A0A5N6U3C6</accession>
<dbReference type="AlphaFoldDB" id="A0A5N6U3C6"/>
<sequence>MRKALRNYRTAMPKHSPHPMLDRIINWLRKVKNVDRSDELAAIIRRSGFDNLSDETAVKLLKKQFESVFQRLTRVRPNIEQGDGHPPNGNFEGGLTPSRLLYGEDYPEINRTVVNFLSLKWLLEGNYEAFTAYQPKPVRLSQGTFDNFRNMARKILVDGDRILALIVSLILGDVGKDPDLVKEIARLKKSEMNHDEVLGKAIQLNLFNQPLEVLPKGLRDDVILGVNVGAKLNIPQLMQGENVPGSLQSVLMLQGRSQAFELKYLEIMFDVSGAGGHVDARGAIRMIEPVCQSFLLAYPVLQKVITKQCTVQDAYNQVLQNRGAILAEKGFRKLLPNNPRDRAFLRLCAMGRVADEPIARLFDRAFENLPDQTRQELIDGLNVNGFNDGEAVILYYMPGLFAEAFRVTRNTPEAKQVEVIQSLMFFMARTYNGSKPGVGYGIQIIERDVSPATEIVRSEGFKKDPTVLNTFYLPQSLMSC</sequence>
<keyword evidence="2" id="KW-1185">Reference proteome</keyword>